<dbReference type="PANTHER" id="PTHR36681">
    <property type="entry name" value="NUCLEAR GTPASE, GERMINAL CENTER-ASSOCIATED, TANDEM DUPLICATE 3"/>
    <property type="match status" value="1"/>
</dbReference>
<feature type="region of interest" description="Disordered" evidence="1">
    <location>
        <begin position="192"/>
        <end position="213"/>
    </location>
</feature>
<dbReference type="AlphaFoldDB" id="A0AAF0II92"/>
<reference evidence="2" key="1">
    <citation type="submission" date="2023-03" db="EMBL/GenBank/DDBJ databases">
        <title>Emydomyces testavorans Genome Sequence.</title>
        <authorList>
            <person name="Hoyer L."/>
        </authorList>
    </citation>
    <scope>NUCLEOTIDE SEQUENCE</scope>
    <source>
        <strain evidence="2">16-2883</strain>
    </source>
</reference>
<evidence type="ECO:0000313" key="3">
    <source>
        <dbReference type="Proteomes" id="UP001219355"/>
    </source>
</evidence>
<protein>
    <submittedName>
        <fullName evidence="2">Uncharacterized protein</fullName>
    </submittedName>
</protein>
<feature type="compositionally biased region" description="Basic and acidic residues" evidence="1">
    <location>
        <begin position="40"/>
        <end position="52"/>
    </location>
</feature>
<evidence type="ECO:0000313" key="2">
    <source>
        <dbReference type="EMBL" id="WEW57823.1"/>
    </source>
</evidence>
<dbReference type="PANTHER" id="PTHR36681:SF3">
    <property type="entry name" value="NUCLEAR GTPASE, GERMINAL CENTER-ASSOCIATED, TANDEM DUPLICATE 3"/>
    <property type="match status" value="1"/>
</dbReference>
<feature type="compositionally biased region" description="Polar residues" evidence="1">
    <location>
        <begin position="192"/>
        <end position="201"/>
    </location>
</feature>
<accession>A0AAF0II92</accession>
<dbReference type="EMBL" id="CP120628">
    <property type="protein sequence ID" value="WEW57823.1"/>
    <property type="molecule type" value="Genomic_DNA"/>
</dbReference>
<feature type="compositionally biased region" description="Polar residues" evidence="1">
    <location>
        <begin position="62"/>
        <end position="79"/>
    </location>
</feature>
<proteinExistence type="predicted"/>
<feature type="region of interest" description="Disordered" evidence="1">
    <location>
        <begin position="1"/>
        <end position="100"/>
    </location>
</feature>
<sequence>MESDSSPRIFIFGSASSSANDRNSTVFAFEAPPESGPASDSERTRSECKSHTFSDIPMLRPLSSSPCVGASETSSPPKSTNRRSTRATRHSAPSSETLSGSNAELSLVYATSPSQTSALALNMASLVPQSAERRSPTPVAPMSSASRCPNLPVPISSSRNVPLPSSVSSSKTSVIPAPSRLSVSAIPPLSTFGSKDNTGVPGQSVPPPISTEPNSFTFSTGSITVSGLFRNLSENVVTIPLASLRTSDSHVSVINGMAEMRLIEELDSNSTTDAVSTVTPPQERIRQQPVYRYPIEQEKLPDSLPCFSPDFRAKLNNGIRVAQNITNLLRSSGIENASLQNISQVAERLSNYDTAVTRTVAVGGDGEAVTHFATEYRYHDRSNYMIKIEYLSGEGLDSEIVQLLDDYRFSHAPDFRRRNDLSADEVIEALRKSEAAEAKFSAAFADCPNWGLVQLRDFNPNGYERALEIVRGWAQSIVWPGDMEGGFLTQTAETSAACSRLLDQFMESSLWPFVKIVRVYLRAAVLRLGLVLTDLPGIPSTFTSARDFHLLMIGNDDANTEIGFHDANSARVLAAKRYLSNCDDIFVVSGIKRAIDNVTISNIIREHVETPPGVGRTKTPNITVICSRAAEFNRQDEGIYRDQLREELARVENRLRLAKNGYNVNLPKYKEARIEYNAIRLHIGFIYSSLTTG</sequence>
<organism evidence="2 3">
    <name type="scientific">Emydomyces testavorans</name>
    <dbReference type="NCBI Taxonomy" id="2070801"/>
    <lineage>
        <taxon>Eukaryota</taxon>
        <taxon>Fungi</taxon>
        <taxon>Dikarya</taxon>
        <taxon>Ascomycota</taxon>
        <taxon>Pezizomycotina</taxon>
        <taxon>Eurotiomycetes</taxon>
        <taxon>Eurotiomycetidae</taxon>
        <taxon>Onygenales</taxon>
        <taxon>Nannizziopsiaceae</taxon>
        <taxon>Emydomyces</taxon>
    </lineage>
</organism>
<evidence type="ECO:0000256" key="1">
    <source>
        <dbReference type="SAM" id="MobiDB-lite"/>
    </source>
</evidence>
<keyword evidence="3" id="KW-1185">Reference proteome</keyword>
<dbReference type="Proteomes" id="UP001219355">
    <property type="component" value="Chromosome 2"/>
</dbReference>
<name>A0AAF0II92_9EURO</name>
<gene>
    <name evidence="2" type="ORF">PRK78_003290</name>
</gene>
<feature type="compositionally biased region" description="Basic residues" evidence="1">
    <location>
        <begin position="80"/>
        <end position="89"/>
    </location>
</feature>
<feature type="compositionally biased region" description="Polar residues" evidence="1">
    <location>
        <begin position="91"/>
        <end position="100"/>
    </location>
</feature>
<feature type="compositionally biased region" description="Polar residues" evidence="1">
    <location>
        <begin position="14"/>
        <end position="26"/>
    </location>
</feature>